<dbReference type="Proteomes" id="UP000800093">
    <property type="component" value="Unassembled WGS sequence"/>
</dbReference>
<evidence type="ECO:0000313" key="3">
    <source>
        <dbReference type="Proteomes" id="UP000800093"/>
    </source>
</evidence>
<evidence type="ECO:0000256" key="1">
    <source>
        <dbReference type="SAM" id="MobiDB-lite"/>
    </source>
</evidence>
<protein>
    <submittedName>
        <fullName evidence="2">Uncharacterized protein</fullName>
    </submittedName>
</protein>
<name>A0A9P4K6T0_9PLEO</name>
<keyword evidence="3" id="KW-1185">Reference proteome</keyword>
<proteinExistence type="predicted"/>
<reference evidence="3" key="1">
    <citation type="journal article" date="2020" name="Stud. Mycol.">
        <title>101 Dothideomycetes genomes: A test case for predicting lifestyles and emergence of pathogens.</title>
        <authorList>
            <person name="Haridas S."/>
            <person name="Albert R."/>
            <person name="Binder M."/>
            <person name="Bloem J."/>
            <person name="LaButti K."/>
            <person name="Salamov A."/>
            <person name="Andreopoulos B."/>
            <person name="Baker S."/>
            <person name="Barry K."/>
            <person name="Bills G."/>
            <person name="Bluhm B."/>
            <person name="Cannon C."/>
            <person name="Castanera R."/>
            <person name="Culley D."/>
            <person name="Daum C."/>
            <person name="Ezra D."/>
            <person name="Gonzalez J."/>
            <person name="Henrissat B."/>
            <person name="Kuo A."/>
            <person name="Liang C."/>
            <person name="Lipzen A."/>
            <person name="Lutzoni F."/>
            <person name="Magnuson J."/>
            <person name="Mondo S."/>
            <person name="Nolan M."/>
            <person name="Ohm R."/>
            <person name="Pangilinan J."/>
            <person name="Park H.-J."/>
            <person name="Ramirez L."/>
            <person name="Alfaro M."/>
            <person name="Sun H."/>
            <person name="Tritt A."/>
            <person name="Yoshinaga Y."/>
            <person name="Zwiers L.-H."/>
            <person name="Turgeon B."/>
            <person name="Goodwin S."/>
            <person name="Spatafora J."/>
            <person name="Crous P."/>
            <person name="Grigoriev I."/>
        </authorList>
    </citation>
    <scope>NUCLEOTIDE SEQUENCE [LARGE SCALE GENOMIC DNA]</scope>
    <source>
        <strain evidence="3">CBS 304.66</strain>
    </source>
</reference>
<evidence type="ECO:0000313" key="2">
    <source>
        <dbReference type="EMBL" id="KAF2262715.1"/>
    </source>
</evidence>
<sequence>MYRPIRTIPRAACAVARQIAYLPGLVCTVRAFASRVFKNDKNPSRVQFFSCWKNFPRWCNSPHLNIQGRIDVRVDLKVLLQLAHPRVGDGAYQSLDLTLASIHATRLSNLRSYLFEGYVASSSMRCAAYFVLHDFQIRTSQLAVFKSASTPVHRSSVEELGYGRTTRLQDEKAGKNFLAHVSPQFPRSSSLPTFRPPTSVQVQ</sequence>
<dbReference type="EMBL" id="ML986637">
    <property type="protein sequence ID" value="KAF2262715.1"/>
    <property type="molecule type" value="Genomic_DNA"/>
</dbReference>
<accession>A0A9P4K6T0</accession>
<feature type="compositionally biased region" description="Polar residues" evidence="1">
    <location>
        <begin position="185"/>
        <end position="203"/>
    </location>
</feature>
<comment type="caution">
    <text evidence="2">The sequence shown here is derived from an EMBL/GenBank/DDBJ whole genome shotgun (WGS) entry which is preliminary data.</text>
</comment>
<gene>
    <name evidence="2" type="ORF">CC78DRAFT_582302</name>
</gene>
<dbReference type="AlphaFoldDB" id="A0A9P4K6T0"/>
<organism evidence="2 3">
    <name type="scientific">Lojkania enalia</name>
    <dbReference type="NCBI Taxonomy" id="147567"/>
    <lineage>
        <taxon>Eukaryota</taxon>
        <taxon>Fungi</taxon>
        <taxon>Dikarya</taxon>
        <taxon>Ascomycota</taxon>
        <taxon>Pezizomycotina</taxon>
        <taxon>Dothideomycetes</taxon>
        <taxon>Pleosporomycetidae</taxon>
        <taxon>Pleosporales</taxon>
        <taxon>Pleosporales incertae sedis</taxon>
        <taxon>Lojkania</taxon>
    </lineage>
</organism>
<feature type="region of interest" description="Disordered" evidence="1">
    <location>
        <begin position="184"/>
        <end position="203"/>
    </location>
</feature>